<evidence type="ECO:0000259" key="14">
    <source>
        <dbReference type="SMART" id="SM00298"/>
    </source>
</evidence>
<evidence type="ECO:0000256" key="8">
    <source>
        <dbReference type="ARBA" id="ARBA00023163"/>
    </source>
</evidence>
<reference evidence="15" key="1">
    <citation type="journal article" date="2020" name="Stud. Mycol.">
        <title>101 Dothideomycetes genomes: a test case for predicting lifestyles and emergence of pathogens.</title>
        <authorList>
            <person name="Haridas S."/>
            <person name="Albert R."/>
            <person name="Binder M."/>
            <person name="Bloem J."/>
            <person name="Labutti K."/>
            <person name="Salamov A."/>
            <person name="Andreopoulos B."/>
            <person name="Baker S."/>
            <person name="Barry K."/>
            <person name="Bills G."/>
            <person name="Bluhm B."/>
            <person name="Cannon C."/>
            <person name="Castanera R."/>
            <person name="Culley D."/>
            <person name="Daum C."/>
            <person name="Ezra D."/>
            <person name="Gonzalez J."/>
            <person name="Henrissat B."/>
            <person name="Kuo A."/>
            <person name="Liang C."/>
            <person name="Lipzen A."/>
            <person name="Lutzoni F."/>
            <person name="Magnuson J."/>
            <person name="Mondo S."/>
            <person name="Nolan M."/>
            <person name="Ohm R."/>
            <person name="Pangilinan J."/>
            <person name="Park H.-J."/>
            <person name="Ramirez L."/>
            <person name="Alfaro M."/>
            <person name="Sun H."/>
            <person name="Tritt A."/>
            <person name="Yoshinaga Y."/>
            <person name="Zwiers L.-H."/>
            <person name="Turgeon B."/>
            <person name="Goodwin S."/>
            <person name="Spatafora J."/>
            <person name="Crous P."/>
            <person name="Grigoriev I."/>
        </authorList>
    </citation>
    <scope>NUCLEOTIDE SEQUENCE</scope>
    <source>
        <strain evidence="15">CBS 183.55</strain>
    </source>
</reference>
<dbReference type="Pfam" id="PF22732">
    <property type="entry name" value="MSL3_chromo-like"/>
    <property type="match status" value="1"/>
</dbReference>
<evidence type="ECO:0000256" key="13">
    <source>
        <dbReference type="SAM" id="MobiDB-lite"/>
    </source>
</evidence>
<dbReference type="PIRSF" id="PIRSF038133">
    <property type="entry name" value="HAT_Nua4_EAF3/MRG15"/>
    <property type="match status" value="1"/>
</dbReference>
<feature type="domain" description="Chromo" evidence="14">
    <location>
        <begin position="25"/>
        <end position="85"/>
    </location>
</feature>
<evidence type="ECO:0000256" key="11">
    <source>
        <dbReference type="ARBA" id="ARBA00057322"/>
    </source>
</evidence>
<keyword evidence="5" id="KW-0227">DNA damage</keyword>
<evidence type="ECO:0000256" key="1">
    <source>
        <dbReference type="ARBA" id="ARBA00004123"/>
    </source>
</evidence>
<protein>
    <recommendedName>
        <fullName evidence="4">Chromatin modification-related protein EAF3</fullName>
    </recommendedName>
    <alternativeName>
        <fullName evidence="12">Chromatin modification-related protein eaf3</fullName>
    </alternativeName>
</protein>
<keyword evidence="9" id="KW-0234">DNA repair</keyword>
<keyword evidence="6" id="KW-0156">Chromatin regulator</keyword>
<name>A0A6A5RE07_9PLEO</name>
<evidence type="ECO:0000256" key="2">
    <source>
        <dbReference type="ARBA" id="ARBA00009093"/>
    </source>
</evidence>
<dbReference type="GeneID" id="54346155"/>
<comment type="function">
    <text evidence="11">Involved in deacetylation of histones, chromatin assembly and chromosome segregation. May act as a transcriptional oscillator, directing histone deacetylases to specific chromosomal domains. Component of the NuA4 histone acetyltransferase complex which is involved in transcriptional activation of selected genes principally by acetylation of nucleosomal histone H4 and H2A. The NuA4 complex is also involved in DNA repair.</text>
</comment>
<dbReference type="SUPFAM" id="SSF54160">
    <property type="entry name" value="Chromo domain-like"/>
    <property type="match status" value="1"/>
</dbReference>
<dbReference type="EMBL" id="ML978984">
    <property type="protein sequence ID" value="KAF1925458.1"/>
    <property type="molecule type" value="Genomic_DNA"/>
</dbReference>
<evidence type="ECO:0000256" key="7">
    <source>
        <dbReference type="ARBA" id="ARBA00023015"/>
    </source>
</evidence>
<evidence type="ECO:0000313" key="15">
    <source>
        <dbReference type="EMBL" id="KAF1925458.1"/>
    </source>
</evidence>
<organism evidence="15 16">
    <name type="scientific">Didymella exigua CBS 183.55</name>
    <dbReference type="NCBI Taxonomy" id="1150837"/>
    <lineage>
        <taxon>Eukaryota</taxon>
        <taxon>Fungi</taxon>
        <taxon>Dikarya</taxon>
        <taxon>Ascomycota</taxon>
        <taxon>Pezizomycotina</taxon>
        <taxon>Dothideomycetes</taxon>
        <taxon>Pleosporomycetidae</taxon>
        <taxon>Pleosporales</taxon>
        <taxon>Pleosporineae</taxon>
        <taxon>Didymellaceae</taxon>
        <taxon>Didymella</taxon>
    </lineage>
</organism>
<dbReference type="GO" id="GO:0006281">
    <property type="term" value="P:DNA repair"/>
    <property type="evidence" value="ECO:0007669"/>
    <property type="project" value="UniProtKB-KW"/>
</dbReference>
<keyword evidence="15" id="KW-0808">Transferase</keyword>
<dbReference type="OrthoDB" id="124855at2759"/>
<dbReference type="FunFam" id="1.10.274.30:FF:000004">
    <property type="entry name" value="Putative Chromatin modification-related protein eaf3"/>
    <property type="match status" value="1"/>
</dbReference>
<dbReference type="SMART" id="SM00298">
    <property type="entry name" value="CHROMO"/>
    <property type="match status" value="1"/>
</dbReference>
<dbReference type="InterPro" id="IPR016197">
    <property type="entry name" value="Chromo-like_dom_sf"/>
</dbReference>
<evidence type="ECO:0000256" key="3">
    <source>
        <dbReference type="ARBA" id="ARBA00011353"/>
    </source>
</evidence>
<dbReference type="GO" id="GO:0006338">
    <property type="term" value="P:chromatin remodeling"/>
    <property type="evidence" value="ECO:0007669"/>
    <property type="project" value="UniProtKB-ARBA"/>
</dbReference>
<keyword evidence="8" id="KW-0804">Transcription</keyword>
<keyword evidence="10" id="KW-0539">Nucleus</keyword>
<sequence>MAPAAAAEPTYRRDEKAFCFHHELLYEAKVTDVRPSEDDDASSGFQYKVHYKGWKNTWDDWVPQNRLRKLNPENRELANSLRHEMLMAQRAARAQPPPVKKKAQGSTRGSEERQTSVSAAPRGQKRMRDQDLEKVVSDFSFQEETFQQKRAVRIYMPDRLKSLLVDDWENITKNLQLVQLPSSKPAAIILDEYFAFATSTGNRNSTETDILEEVIQGLKEYFNKALGRLLLYRFEREQFYDISTQVEQPTHDLAGKSMSEIYGGEHLLRLFVSMPELIAQTNMDVQAINRLREELSGMTTWLSKEPQVNAFFSSVYESPGQAYIDKVKSST</sequence>
<evidence type="ECO:0000256" key="6">
    <source>
        <dbReference type="ARBA" id="ARBA00022853"/>
    </source>
</evidence>
<evidence type="ECO:0000256" key="4">
    <source>
        <dbReference type="ARBA" id="ARBA00018505"/>
    </source>
</evidence>
<dbReference type="RefSeq" id="XP_033445710.1">
    <property type="nucleotide sequence ID" value="XM_033588508.1"/>
</dbReference>
<feature type="region of interest" description="Disordered" evidence="13">
    <location>
        <begin position="89"/>
        <end position="129"/>
    </location>
</feature>
<dbReference type="Proteomes" id="UP000800082">
    <property type="component" value="Unassembled WGS sequence"/>
</dbReference>
<dbReference type="InterPro" id="IPR000953">
    <property type="entry name" value="Chromo/chromo_shadow_dom"/>
</dbReference>
<dbReference type="PROSITE" id="PS51640">
    <property type="entry name" value="MRG"/>
    <property type="match status" value="1"/>
</dbReference>
<comment type="subcellular location">
    <subcellularLocation>
        <location evidence="1">Nucleus</location>
    </subcellularLocation>
</comment>
<evidence type="ECO:0000256" key="9">
    <source>
        <dbReference type="ARBA" id="ARBA00023204"/>
    </source>
</evidence>
<proteinExistence type="inferred from homology"/>
<keyword evidence="7" id="KW-0805">Transcription regulation</keyword>
<keyword evidence="16" id="KW-1185">Reference proteome</keyword>
<dbReference type="InterPro" id="IPR053820">
    <property type="entry name" value="MSL3_chromo-like"/>
</dbReference>
<dbReference type="GO" id="GO:0035267">
    <property type="term" value="C:NuA4 histone acetyltransferase complex"/>
    <property type="evidence" value="ECO:0007669"/>
    <property type="project" value="TreeGrafter"/>
</dbReference>
<evidence type="ECO:0000256" key="5">
    <source>
        <dbReference type="ARBA" id="ARBA00022763"/>
    </source>
</evidence>
<comment type="subunit">
    <text evidence="3">Component of the NuA4 histone acetyltransferase complex.</text>
</comment>
<accession>A0A6A5RE07</accession>
<evidence type="ECO:0000313" key="16">
    <source>
        <dbReference type="Proteomes" id="UP000800082"/>
    </source>
</evidence>
<dbReference type="AlphaFoldDB" id="A0A6A5RE07"/>
<gene>
    <name evidence="15" type="ORF">M421DRAFT_242771</name>
</gene>
<dbReference type="InterPro" id="IPR026541">
    <property type="entry name" value="MRG_dom"/>
</dbReference>
<dbReference type="GO" id="GO:0032221">
    <property type="term" value="C:Rpd3S complex"/>
    <property type="evidence" value="ECO:0007669"/>
    <property type="project" value="TreeGrafter"/>
</dbReference>
<dbReference type="GO" id="GO:0006355">
    <property type="term" value="P:regulation of DNA-templated transcription"/>
    <property type="evidence" value="ECO:0007669"/>
    <property type="project" value="InterPro"/>
</dbReference>
<dbReference type="Pfam" id="PF05712">
    <property type="entry name" value="MRG"/>
    <property type="match status" value="1"/>
</dbReference>
<evidence type="ECO:0000256" key="10">
    <source>
        <dbReference type="ARBA" id="ARBA00023242"/>
    </source>
</evidence>
<dbReference type="InterPro" id="IPR038217">
    <property type="entry name" value="MRG_C_sf"/>
</dbReference>
<dbReference type="InterPro" id="IPR008676">
    <property type="entry name" value="MRG"/>
</dbReference>
<dbReference type="PANTHER" id="PTHR10880:SF15">
    <property type="entry name" value="MSL COMPLEX SUBUNIT 3"/>
    <property type="match status" value="1"/>
</dbReference>
<comment type="similarity">
    <text evidence="2">Belongs to the MRG family.</text>
</comment>
<dbReference type="GO" id="GO:0016740">
    <property type="term" value="F:transferase activity"/>
    <property type="evidence" value="ECO:0007669"/>
    <property type="project" value="UniProtKB-KW"/>
</dbReference>
<evidence type="ECO:0000256" key="12">
    <source>
        <dbReference type="ARBA" id="ARBA00072864"/>
    </source>
</evidence>
<dbReference type="Gene3D" id="1.10.274.30">
    <property type="entry name" value="MRG domain"/>
    <property type="match status" value="1"/>
</dbReference>
<dbReference type="Gene3D" id="2.30.30.140">
    <property type="match status" value="1"/>
</dbReference>
<dbReference type="PANTHER" id="PTHR10880">
    <property type="entry name" value="MORTALITY FACTOR 4-LIKE PROTEIN"/>
    <property type="match status" value="1"/>
</dbReference>